<dbReference type="InterPro" id="IPR048701">
    <property type="entry name" value="CIP2A_N"/>
</dbReference>
<feature type="repeat" description="ARM" evidence="1">
    <location>
        <begin position="60"/>
        <end position="99"/>
    </location>
</feature>
<reference evidence="4" key="2">
    <citation type="journal article" date="2023" name="Science">
        <title>Genomic signatures of disease resistance in endangered staghorn corals.</title>
        <authorList>
            <person name="Vollmer S.V."/>
            <person name="Selwyn J.D."/>
            <person name="Despard B.A."/>
            <person name="Roesel C.L."/>
        </authorList>
    </citation>
    <scope>NUCLEOTIDE SEQUENCE</scope>
    <source>
        <strain evidence="4">K2</strain>
    </source>
</reference>
<evidence type="ECO:0000313" key="5">
    <source>
        <dbReference type="Proteomes" id="UP001249851"/>
    </source>
</evidence>
<evidence type="ECO:0000256" key="1">
    <source>
        <dbReference type="PROSITE-ProRule" id="PRU00259"/>
    </source>
</evidence>
<dbReference type="AlphaFoldDB" id="A0AAD9V792"/>
<dbReference type="InterPro" id="IPR000225">
    <property type="entry name" value="Armadillo"/>
</dbReference>
<dbReference type="InterPro" id="IPR016024">
    <property type="entry name" value="ARM-type_fold"/>
</dbReference>
<dbReference type="InterPro" id="IPR011989">
    <property type="entry name" value="ARM-like"/>
</dbReference>
<evidence type="ECO:0000256" key="2">
    <source>
        <dbReference type="SAM" id="MobiDB-lite"/>
    </source>
</evidence>
<dbReference type="EMBL" id="JARQWQ010000024">
    <property type="protein sequence ID" value="KAK2563926.1"/>
    <property type="molecule type" value="Genomic_DNA"/>
</dbReference>
<gene>
    <name evidence="4" type="ORF">P5673_012942</name>
</gene>
<dbReference type="PROSITE" id="PS50176">
    <property type="entry name" value="ARM_REPEAT"/>
    <property type="match status" value="1"/>
</dbReference>
<organism evidence="4 5">
    <name type="scientific">Acropora cervicornis</name>
    <name type="common">Staghorn coral</name>
    <dbReference type="NCBI Taxonomy" id="6130"/>
    <lineage>
        <taxon>Eukaryota</taxon>
        <taxon>Metazoa</taxon>
        <taxon>Cnidaria</taxon>
        <taxon>Anthozoa</taxon>
        <taxon>Hexacorallia</taxon>
        <taxon>Scleractinia</taxon>
        <taxon>Astrocoeniina</taxon>
        <taxon>Acroporidae</taxon>
        <taxon>Acropora</taxon>
    </lineage>
</organism>
<comment type="caution">
    <text evidence="4">The sequence shown here is derived from an EMBL/GenBank/DDBJ whole genome shotgun (WGS) entry which is preliminary data.</text>
</comment>
<protein>
    <submittedName>
        <fullName evidence="4">Protein CIP2A-like protein</fullName>
    </submittedName>
</protein>
<feature type="compositionally biased region" description="Basic and acidic residues" evidence="2">
    <location>
        <begin position="601"/>
        <end position="613"/>
    </location>
</feature>
<dbReference type="PANTHER" id="PTHR23161">
    <property type="entry name" value="PROTEIN CIP2A"/>
    <property type="match status" value="1"/>
</dbReference>
<feature type="region of interest" description="Disordered" evidence="2">
    <location>
        <begin position="560"/>
        <end position="613"/>
    </location>
</feature>
<evidence type="ECO:0000313" key="4">
    <source>
        <dbReference type="EMBL" id="KAK2563926.1"/>
    </source>
</evidence>
<sequence>MSLDATACLKALSSAFCQYRSHASEQNTKDLERQIDVLIGITSSGKPLRGFVPKELLPAECLSSLVGLLSASNVKPNLIIKAMVLLFNLANDVETREVLHSTYDLTSTLAALLHRNHLSSNEKTTLQCLQLLERVTYGCKITTPSGYIEELIRYLVTNIQLPECDLTIPCLGLLTNLCRHNLPIQAHVKALENIKSLYRTLIAFLSHSNLTVIVFALSILTSLSLHEQLGEKLFNSKNIHQTFQLVFTFLINGEGPTTRRSSVDLFVDLLVSPKIQQSLLIHEHLSFYLEQTLALLHLHHSEEVAKVFELLLTFCAVSGLRSLLCKALLTTANCQPKESHVNSTYDIVLYWISQSVDNHLPVSIKALDFIKEIYEELVDGGLMNQLSPPTSDLISVLTQLLIPPAEVDGTILGQKCAQINKALEVLSVLCLDDSLKSAVVEDLRLDYWWKLLEYQYQHNTIATRSRLAVSWSSEGVCVVLQMLDLLCKLKEDVIGLETQLASALQDQRLIPFLARALNSESRDLVQKALRVLREATSLPDFQAIWLGDLLASNNAAREEEMSLLRRSQDTQLSPPSSPRHQVSVTNGRNTATLRPVGQQHVPEKVKVPQKNSQHDANIESLIEKLKSGLEIKPDPHASEIMDIYEAKMAAMVTKESHLQDLLEAKALALSQADRLISQYRCRRAQSEAECAKLMQLLQTTEKKAEKQAEQINELLQAQKAATKEMEVMLKQNENLKVVEEEHEQLKIAFAEQSQRLETSQRSLMAAQDEHKALSDLNEMLRRHNDNLKSQHDCTTKQLQELETERKKVVQQLKEKDTKCQELRKTLLKQQEDSKQREKENEELQNKNETLRSELSKAEKERKELAHKLSSLELICRQNEDVIKKREVTIKELQSELDRQAQIAAMIHNLSSGKVPISNFGGNSS</sequence>
<dbReference type="Gene3D" id="1.25.10.10">
    <property type="entry name" value="Leucine-rich Repeat Variant"/>
    <property type="match status" value="1"/>
</dbReference>
<evidence type="ECO:0000259" key="3">
    <source>
        <dbReference type="Pfam" id="PF21044"/>
    </source>
</evidence>
<dbReference type="PANTHER" id="PTHR23161:SF2">
    <property type="entry name" value="PROTEIN CIP2A"/>
    <property type="match status" value="1"/>
</dbReference>
<dbReference type="SUPFAM" id="SSF48371">
    <property type="entry name" value="ARM repeat"/>
    <property type="match status" value="1"/>
</dbReference>
<feature type="compositionally biased region" description="Polar residues" evidence="2">
    <location>
        <begin position="569"/>
        <end position="592"/>
    </location>
</feature>
<reference evidence="4" key="1">
    <citation type="journal article" date="2023" name="G3 (Bethesda)">
        <title>Whole genome assembly and annotation of the endangered Caribbean coral Acropora cervicornis.</title>
        <authorList>
            <person name="Selwyn J.D."/>
            <person name="Vollmer S.V."/>
        </authorList>
    </citation>
    <scope>NUCLEOTIDE SEQUENCE</scope>
    <source>
        <strain evidence="4">K2</strain>
    </source>
</reference>
<keyword evidence="5" id="KW-1185">Reference proteome</keyword>
<feature type="domain" description="CIP2A N-terminal" evidence="3">
    <location>
        <begin position="24"/>
        <end position="560"/>
    </location>
</feature>
<name>A0AAD9V792_ACRCE</name>
<accession>A0AAD9V792</accession>
<proteinExistence type="predicted"/>
<dbReference type="Pfam" id="PF21044">
    <property type="entry name" value="CIP2A_N"/>
    <property type="match status" value="1"/>
</dbReference>
<dbReference type="InterPro" id="IPR042510">
    <property type="entry name" value="CIP2A"/>
</dbReference>
<dbReference type="Proteomes" id="UP001249851">
    <property type="component" value="Unassembled WGS sequence"/>
</dbReference>
<feature type="region of interest" description="Disordered" evidence="2">
    <location>
        <begin position="829"/>
        <end position="857"/>
    </location>
</feature>